<dbReference type="AlphaFoldDB" id="M2QW53"/>
<proteinExistence type="predicted"/>
<gene>
    <name evidence="1" type="ORF">CERSUDRAFT_115278</name>
</gene>
<sequence>MGPKLRMRPDGTTSSVTQRCSPFPLFEGAVGATVQTLDSLTGWGLKRRSLERSQIASQSFGHHTSILTS</sequence>
<dbReference type="EMBL" id="KB445798">
    <property type="protein sequence ID" value="EMD36335.1"/>
    <property type="molecule type" value="Genomic_DNA"/>
</dbReference>
<name>M2QW53_CERS8</name>
<dbReference type="HOGENOM" id="CLU_2775724_0_0_1"/>
<keyword evidence="2" id="KW-1185">Reference proteome</keyword>
<reference evidence="1 2" key="1">
    <citation type="journal article" date="2012" name="Proc. Natl. Acad. Sci. U.S.A.">
        <title>Comparative genomics of Ceriporiopsis subvermispora and Phanerochaete chrysosporium provide insight into selective ligninolysis.</title>
        <authorList>
            <person name="Fernandez-Fueyo E."/>
            <person name="Ruiz-Duenas F.J."/>
            <person name="Ferreira P."/>
            <person name="Floudas D."/>
            <person name="Hibbett D.S."/>
            <person name="Canessa P."/>
            <person name="Larrondo L.F."/>
            <person name="James T.Y."/>
            <person name="Seelenfreund D."/>
            <person name="Lobos S."/>
            <person name="Polanco R."/>
            <person name="Tello M."/>
            <person name="Honda Y."/>
            <person name="Watanabe T."/>
            <person name="Watanabe T."/>
            <person name="Ryu J.S."/>
            <person name="Kubicek C.P."/>
            <person name="Schmoll M."/>
            <person name="Gaskell J."/>
            <person name="Hammel K.E."/>
            <person name="St John F.J."/>
            <person name="Vanden Wymelenberg A."/>
            <person name="Sabat G."/>
            <person name="Splinter BonDurant S."/>
            <person name="Syed K."/>
            <person name="Yadav J.S."/>
            <person name="Doddapaneni H."/>
            <person name="Subramanian V."/>
            <person name="Lavin J.L."/>
            <person name="Oguiza J.A."/>
            <person name="Perez G."/>
            <person name="Pisabarro A.G."/>
            <person name="Ramirez L."/>
            <person name="Santoyo F."/>
            <person name="Master E."/>
            <person name="Coutinho P.M."/>
            <person name="Henrissat B."/>
            <person name="Lombard V."/>
            <person name="Magnuson J.K."/>
            <person name="Kuees U."/>
            <person name="Hori C."/>
            <person name="Igarashi K."/>
            <person name="Samejima M."/>
            <person name="Held B.W."/>
            <person name="Barry K.W."/>
            <person name="LaButti K.M."/>
            <person name="Lapidus A."/>
            <person name="Lindquist E.A."/>
            <person name="Lucas S.M."/>
            <person name="Riley R."/>
            <person name="Salamov A.A."/>
            <person name="Hoffmeister D."/>
            <person name="Schwenk D."/>
            <person name="Hadar Y."/>
            <person name="Yarden O."/>
            <person name="de Vries R.P."/>
            <person name="Wiebenga A."/>
            <person name="Stenlid J."/>
            <person name="Eastwood D."/>
            <person name="Grigoriev I.V."/>
            <person name="Berka R.M."/>
            <person name="Blanchette R.A."/>
            <person name="Kersten P."/>
            <person name="Martinez A.T."/>
            <person name="Vicuna R."/>
            <person name="Cullen D."/>
        </authorList>
    </citation>
    <scope>NUCLEOTIDE SEQUENCE [LARGE SCALE GENOMIC DNA]</scope>
    <source>
        <strain evidence="1 2">B</strain>
    </source>
</reference>
<dbReference type="Proteomes" id="UP000016930">
    <property type="component" value="Unassembled WGS sequence"/>
</dbReference>
<evidence type="ECO:0000313" key="1">
    <source>
        <dbReference type="EMBL" id="EMD36335.1"/>
    </source>
</evidence>
<protein>
    <submittedName>
        <fullName evidence="1">Uncharacterized protein</fullName>
    </submittedName>
</protein>
<accession>M2QW53</accession>
<organism evidence="1 2">
    <name type="scientific">Ceriporiopsis subvermispora (strain B)</name>
    <name type="common">White-rot fungus</name>
    <name type="synonym">Gelatoporia subvermispora</name>
    <dbReference type="NCBI Taxonomy" id="914234"/>
    <lineage>
        <taxon>Eukaryota</taxon>
        <taxon>Fungi</taxon>
        <taxon>Dikarya</taxon>
        <taxon>Basidiomycota</taxon>
        <taxon>Agaricomycotina</taxon>
        <taxon>Agaricomycetes</taxon>
        <taxon>Polyporales</taxon>
        <taxon>Gelatoporiaceae</taxon>
        <taxon>Gelatoporia</taxon>
    </lineage>
</organism>
<evidence type="ECO:0000313" key="2">
    <source>
        <dbReference type="Proteomes" id="UP000016930"/>
    </source>
</evidence>